<dbReference type="SUPFAM" id="SSF51658">
    <property type="entry name" value="Xylose isomerase-like"/>
    <property type="match status" value="1"/>
</dbReference>
<evidence type="ECO:0000313" key="4">
    <source>
        <dbReference type="Proteomes" id="UP001327957"/>
    </source>
</evidence>
<dbReference type="Gene3D" id="2.10.70.110">
    <property type="match status" value="1"/>
</dbReference>
<dbReference type="Gene3D" id="3.20.20.150">
    <property type="entry name" value="Divalent-metal-dependent TIM barrel enzymes"/>
    <property type="match status" value="1"/>
</dbReference>
<gene>
    <name evidence="3" type="ORF">QIS74_08586</name>
</gene>
<comment type="caution">
    <text evidence="3">The sequence shown here is derived from an EMBL/GenBank/DDBJ whole genome shotgun (WGS) entry which is preliminary data.</text>
</comment>
<dbReference type="GO" id="GO:0016853">
    <property type="term" value="F:isomerase activity"/>
    <property type="evidence" value="ECO:0007669"/>
    <property type="project" value="UniProtKB-KW"/>
</dbReference>
<evidence type="ECO:0000259" key="2">
    <source>
        <dbReference type="Pfam" id="PF18224"/>
    </source>
</evidence>
<dbReference type="Pfam" id="PF18224">
    <property type="entry name" value="ToxB_N"/>
    <property type="match status" value="1"/>
</dbReference>
<sequence>MPTIARFRTLWGIPAGDQFANWIAIFPDLKAKGYTGVEIDYSAIPTQELPELRRILDQFGFQLVAQIMSSWQGYTGPRPPGLTPKDHLDFYRKSLERAQILKPVKVNAQSGSDVWTLDQSVDFYRGTFKIDEELGFAGRVTHETHRNRSLFTPYATKYILEKVPNLRITADISHWVVVSERLLDESQEDQEILEKVVPHVYHVHARIGTTQGSQCADPSDPIYTPEREFFERFWTKVIQHSATRGADYQITFTPEYGPYPYHPHHSPRVYTEVADTEVMKFTAAICLLASNAGFAAAATGCKVELLNFNSVAVGTGCVPFNYYASIYDPNTRAGYTIHATNDCGLSVQAGQRLPENYSLRKAGFC</sequence>
<accession>A0AAV9T9N4</accession>
<dbReference type="Proteomes" id="UP001327957">
    <property type="component" value="Unassembled WGS sequence"/>
</dbReference>
<dbReference type="InterPro" id="IPR041450">
    <property type="entry name" value="ToxB-like_N_ascomy"/>
</dbReference>
<evidence type="ECO:0000259" key="1">
    <source>
        <dbReference type="Pfam" id="PF01261"/>
    </source>
</evidence>
<reference evidence="3 4" key="1">
    <citation type="submission" date="2023-04" db="EMBL/GenBank/DDBJ databases">
        <title>Colletotrichum tabacum stain YC1 causing leaf anthracnose on Nicotiana tabacum(L.) cv.</title>
        <authorList>
            <person name="Ji Z."/>
            <person name="Wang M."/>
            <person name="Zhang J."/>
            <person name="Wang N."/>
            <person name="Zhou Z."/>
        </authorList>
    </citation>
    <scope>NUCLEOTIDE SEQUENCE [LARGE SCALE GENOMIC DNA]</scope>
    <source>
        <strain evidence="3 4">YC1</strain>
    </source>
</reference>
<feature type="domain" description="Xylose isomerase-like TIM barrel" evidence="1">
    <location>
        <begin position="29"/>
        <end position="205"/>
    </location>
</feature>
<dbReference type="InterPro" id="IPR036237">
    <property type="entry name" value="Xyl_isomerase-like_sf"/>
</dbReference>
<keyword evidence="4" id="KW-1185">Reference proteome</keyword>
<protein>
    <submittedName>
        <fullName evidence="3">Xylose isomerase TIM barrel</fullName>
    </submittedName>
</protein>
<name>A0AAV9T9N4_9PEZI</name>
<evidence type="ECO:0000313" key="3">
    <source>
        <dbReference type="EMBL" id="KAK6215567.1"/>
    </source>
</evidence>
<dbReference type="EMBL" id="JASAOK010000043">
    <property type="protein sequence ID" value="KAK6215567.1"/>
    <property type="molecule type" value="Genomic_DNA"/>
</dbReference>
<dbReference type="AlphaFoldDB" id="A0AAV9T9N4"/>
<organism evidence="3 4">
    <name type="scientific">Colletotrichum tabaci</name>
    <dbReference type="NCBI Taxonomy" id="1209068"/>
    <lineage>
        <taxon>Eukaryota</taxon>
        <taxon>Fungi</taxon>
        <taxon>Dikarya</taxon>
        <taxon>Ascomycota</taxon>
        <taxon>Pezizomycotina</taxon>
        <taxon>Sordariomycetes</taxon>
        <taxon>Hypocreomycetidae</taxon>
        <taxon>Glomerellales</taxon>
        <taxon>Glomerellaceae</taxon>
        <taxon>Colletotrichum</taxon>
        <taxon>Colletotrichum destructivum species complex</taxon>
    </lineage>
</organism>
<keyword evidence="3" id="KW-0413">Isomerase</keyword>
<dbReference type="Pfam" id="PF01261">
    <property type="entry name" value="AP_endonuc_2"/>
    <property type="match status" value="1"/>
</dbReference>
<proteinExistence type="predicted"/>
<feature type="domain" description="ToxB-like N-terminal ascomycota" evidence="2">
    <location>
        <begin position="301"/>
        <end position="361"/>
    </location>
</feature>
<dbReference type="InterPro" id="IPR013022">
    <property type="entry name" value="Xyl_isomerase-like_TIM-brl"/>
</dbReference>